<keyword evidence="3" id="KW-0378">Hydrolase</keyword>
<dbReference type="InterPro" id="IPR032465">
    <property type="entry name" value="ACMSD"/>
</dbReference>
<dbReference type="InterPro" id="IPR006311">
    <property type="entry name" value="TAT_signal"/>
</dbReference>
<dbReference type="PROSITE" id="PS51318">
    <property type="entry name" value="TAT"/>
    <property type="match status" value="1"/>
</dbReference>
<evidence type="ECO:0000313" key="3">
    <source>
        <dbReference type="EMBL" id="MBC2665455.1"/>
    </source>
</evidence>
<dbReference type="RefSeq" id="WP_185663713.1">
    <property type="nucleotide sequence ID" value="NZ_JACLAW010000005.1"/>
</dbReference>
<dbReference type="Gene3D" id="3.20.20.140">
    <property type="entry name" value="Metal-dependent hydrolases"/>
    <property type="match status" value="1"/>
</dbReference>
<comment type="caution">
    <text evidence="3">The sequence shown here is derived from an EMBL/GenBank/DDBJ whole genome shotgun (WGS) entry which is preliminary data.</text>
</comment>
<dbReference type="InterPro" id="IPR032466">
    <property type="entry name" value="Metal_Hydrolase"/>
</dbReference>
<dbReference type="Proteomes" id="UP000566813">
    <property type="component" value="Unassembled WGS sequence"/>
</dbReference>
<name>A0A7X1FR54_9SPHN</name>
<protein>
    <submittedName>
        <fullName evidence="3">Amidohydrolase family protein</fullName>
    </submittedName>
</protein>
<keyword evidence="4" id="KW-1185">Reference proteome</keyword>
<reference evidence="3 4" key="1">
    <citation type="submission" date="2020-08" db="EMBL/GenBank/DDBJ databases">
        <title>The genome sequence of type strain Novosphingobium flavum NBRC 111647.</title>
        <authorList>
            <person name="Liu Y."/>
        </authorList>
    </citation>
    <scope>NUCLEOTIDE SEQUENCE [LARGE SCALE GENOMIC DNA]</scope>
    <source>
        <strain evidence="3 4">NBRC 111647</strain>
    </source>
</reference>
<dbReference type="SUPFAM" id="SSF51556">
    <property type="entry name" value="Metallo-dependent hydrolases"/>
    <property type="match status" value="1"/>
</dbReference>
<dbReference type="GO" id="GO:0016831">
    <property type="term" value="F:carboxy-lyase activity"/>
    <property type="evidence" value="ECO:0007669"/>
    <property type="project" value="InterPro"/>
</dbReference>
<dbReference type="PANTHER" id="PTHR21240:SF28">
    <property type="entry name" value="ISO-OROTATE DECARBOXYLASE (EUROFUNG)"/>
    <property type="match status" value="1"/>
</dbReference>
<organism evidence="3 4">
    <name type="scientific">Novosphingobium flavum</name>
    <dbReference type="NCBI Taxonomy" id="1778672"/>
    <lineage>
        <taxon>Bacteria</taxon>
        <taxon>Pseudomonadati</taxon>
        <taxon>Pseudomonadota</taxon>
        <taxon>Alphaproteobacteria</taxon>
        <taxon>Sphingomonadales</taxon>
        <taxon>Sphingomonadaceae</taxon>
        <taxon>Novosphingobium</taxon>
    </lineage>
</organism>
<evidence type="ECO:0000259" key="2">
    <source>
        <dbReference type="Pfam" id="PF04909"/>
    </source>
</evidence>
<keyword evidence="1" id="KW-0456">Lyase</keyword>
<sequence>MDLSRRALIRGAAGASLALSGALDAATRPAPRPAAAVSGPIIDLHSHWISPAVLASLGQRLSGPRVLHDDRGRTLLARPLAGQAGPAAVLGPSWLDIDVRLAHLESLGIAHQLLSWPTTLGIDPNLSPAESVALWSAYNTDLAAVVRAHPRQFSGLAALSTSDIGWSVRELQRGHQELGFIGGVLPVNGFASLDAASHFAPILEAAQRLGSHLFLHTGFAHQSVSGQPPLTLHADTAEVRGALDTAWQFASSVVTLGYTEFLDPYPDVTVQIAMLGGSGVSALLAESVTRSGIALSPRFKRLLFDTGAAGQGPAAIAAASRVFGASQVVFGSDYGPSADIGGVVRHVAEAGLAPADHARVLFGNAAALLGRHGVTVGG</sequence>
<dbReference type="EMBL" id="JACLAW010000005">
    <property type="protein sequence ID" value="MBC2665455.1"/>
    <property type="molecule type" value="Genomic_DNA"/>
</dbReference>
<proteinExistence type="predicted"/>
<dbReference type="Pfam" id="PF04909">
    <property type="entry name" value="Amidohydro_2"/>
    <property type="match status" value="1"/>
</dbReference>
<dbReference type="GO" id="GO:0005829">
    <property type="term" value="C:cytosol"/>
    <property type="evidence" value="ECO:0007669"/>
    <property type="project" value="TreeGrafter"/>
</dbReference>
<feature type="domain" description="Amidohydrolase-related" evidence="2">
    <location>
        <begin position="137"/>
        <end position="371"/>
    </location>
</feature>
<accession>A0A7X1FR54</accession>
<evidence type="ECO:0000313" key="4">
    <source>
        <dbReference type="Proteomes" id="UP000566813"/>
    </source>
</evidence>
<gene>
    <name evidence="3" type="ORF">H7F51_07970</name>
</gene>
<dbReference type="InterPro" id="IPR006680">
    <property type="entry name" value="Amidohydro-rel"/>
</dbReference>
<dbReference type="GO" id="GO:0019748">
    <property type="term" value="P:secondary metabolic process"/>
    <property type="evidence" value="ECO:0007669"/>
    <property type="project" value="TreeGrafter"/>
</dbReference>
<dbReference type="GO" id="GO:0016787">
    <property type="term" value="F:hydrolase activity"/>
    <property type="evidence" value="ECO:0007669"/>
    <property type="project" value="UniProtKB-KW"/>
</dbReference>
<dbReference type="AlphaFoldDB" id="A0A7X1FR54"/>
<dbReference type="PANTHER" id="PTHR21240">
    <property type="entry name" value="2-AMINO-3-CARBOXYLMUCONATE-6-SEMIALDEHYDE DECARBOXYLASE"/>
    <property type="match status" value="1"/>
</dbReference>
<evidence type="ECO:0000256" key="1">
    <source>
        <dbReference type="ARBA" id="ARBA00023239"/>
    </source>
</evidence>